<organism evidence="1 2">
    <name type="scientific">Dentiscutata erythropus</name>
    <dbReference type="NCBI Taxonomy" id="1348616"/>
    <lineage>
        <taxon>Eukaryota</taxon>
        <taxon>Fungi</taxon>
        <taxon>Fungi incertae sedis</taxon>
        <taxon>Mucoromycota</taxon>
        <taxon>Glomeromycotina</taxon>
        <taxon>Glomeromycetes</taxon>
        <taxon>Diversisporales</taxon>
        <taxon>Gigasporaceae</taxon>
        <taxon>Dentiscutata</taxon>
    </lineage>
</organism>
<protein>
    <submittedName>
        <fullName evidence="1">27908_t:CDS:1</fullName>
    </submittedName>
</protein>
<reference evidence="1" key="1">
    <citation type="submission" date="2021-06" db="EMBL/GenBank/DDBJ databases">
        <authorList>
            <person name="Kallberg Y."/>
            <person name="Tangrot J."/>
            <person name="Rosling A."/>
        </authorList>
    </citation>
    <scope>NUCLEOTIDE SEQUENCE</scope>
    <source>
        <strain evidence="1">MA453B</strain>
    </source>
</reference>
<comment type="caution">
    <text evidence="1">The sequence shown here is derived from an EMBL/GenBank/DDBJ whole genome shotgun (WGS) entry which is preliminary data.</text>
</comment>
<dbReference type="Proteomes" id="UP000789405">
    <property type="component" value="Unassembled WGS sequence"/>
</dbReference>
<dbReference type="AlphaFoldDB" id="A0A9N9E758"/>
<keyword evidence="2" id="KW-1185">Reference proteome</keyword>
<dbReference type="EMBL" id="CAJVPY010006469">
    <property type="protein sequence ID" value="CAG8663358.1"/>
    <property type="molecule type" value="Genomic_DNA"/>
</dbReference>
<evidence type="ECO:0000313" key="2">
    <source>
        <dbReference type="Proteomes" id="UP000789405"/>
    </source>
</evidence>
<name>A0A9N9E758_9GLOM</name>
<proteinExistence type="predicted"/>
<accession>A0A9N9E758</accession>
<sequence>MQVDEESVRPVPTIRKLKVKKQPLFEEEELEEYETYYSEEFELDSEEEKIVIKDDNLAIYLTEVNPIVLSKNNKDSWA</sequence>
<gene>
    <name evidence="1" type="ORF">DERYTH_LOCUS10833</name>
</gene>
<evidence type="ECO:0000313" key="1">
    <source>
        <dbReference type="EMBL" id="CAG8663358.1"/>
    </source>
</evidence>